<sequence>MDFRTFQGRSLQRPSVDADDLQEDSTGFKGEFDLESVSMSDVSQPGVVGEGSLARSVVTRVNLGESRLGPLVLADVRTEDVDLSNAHLDFETIRRVEVIRSRAVGVRLRAGEVSDLSVEESRLDYASLHFERVRTLVVFRDCSLREATFTGDLSNVLFLDSDLTDAEFDARAARGLDLRTCRLDGVKGWRTLRGATVSADQAVSVATLLATEIGLTVD</sequence>
<protein>
    <recommendedName>
        <fullName evidence="4">Pentapeptide repeat-containing protein</fullName>
    </recommendedName>
</protein>
<dbReference type="STRING" id="2017.SAMN05444320_106206"/>
<dbReference type="SUPFAM" id="SSF141571">
    <property type="entry name" value="Pentapeptide repeat-like"/>
    <property type="match status" value="1"/>
</dbReference>
<dbReference type="Proteomes" id="UP000184501">
    <property type="component" value="Unassembled WGS sequence"/>
</dbReference>
<proteinExistence type="predicted"/>
<dbReference type="AlphaFoldDB" id="A0A1M5GP38"/>
<name>A0A1M5GP38_STRHI</name>
<reference evidence="2 3" key="1">
    <citation type="submission" date="2016-11" db="EMBL/GenBank/DDBJ databases">
        <authorList>
            <person name="Jaros S."/>
            <person name="Januszkiewicz K."/>
            <person name="Wedrychowicz H."/>
        </authorList>
    </citation>
    <scope>NUCLEOTIDE SEQUENCE [LARGE SCALE GENOMIC DNA]</scope>
    <source>
        <strain evidence="2 3">DSM 44523</strain>
    </source>
</reference>
<evidence type="ECO:0000313" key="2">
    <source>
        <dbReference type="EMBL" id="SHG05550.1"/>
    </source>
</evidence>
<accession>A0A1M5GP38</accession>
<keyword evidence="3" id="KW-1185">Reference proteome</keyword>
<evidence type="ECO:0000313" key="3">
    <source>
        <dbReference type="Proteomes" id="UP000184501"/>
    </source>
</evidence>
<gene>
    <name evidence="2" type="ORF">SAMN05444320_106206</name>
</gene>
<organism evidence="2 3">
    <name type="scientific">Streptoalloteichus hindustanus</name>
    <dbReference type="NCBI Taxonomy" id="2017"/>
    <lineage>
        <taxon>Bacteria</taxon>
        <taxon>Bacillati</taxon>
        <taxon>Actinomycetota</taxon>
        <taxon>Actinomycetes</taxon>
        <taxon>Pseudonocardiales</taxon>
        <taxon>Pseudonocardiaceae</taxon>
        <taxon>Streptoalloteichus</taxon>
    </lineage>
</organism>
<dbReference type="EMBL" id="FQVN01000006">
    <property type="protein sequence ID" value="SHG05550.1"/>
    <property type="molecule type" value="Genomic_DNA"/>
</dbReference>
<feature type="region of interest" description="Disordered" evidence="1">
    <location>
        <begin position="1"/>
        <end position="24"/>
    </location>
</feature>
<evidence type="ECO:0000256" key="1">
    <source>
        <dbReference type="SAM" id="MobiDB-lite"/>
    </source>
</evidence>
<evidence type="ECO:0008006" key="4">
    <source>
        <dbReference type="Google" id="ProtNLM"/>
    </source>
</evidence>
<dbReference type="Gene3D" id="2.160.20.80">
    <property type="entry name" value="E3 ubiquitin-protein ligase SopA"/>
    <property type="match status" value="1"/>
</dbReference>